<dbReference type="AlphaFoldDB" id="A0A1W1I1E2"/>
<dbReference type="EMBL" id="LT828648">
    <property type="protein sequence ID" value="SLM46807.1"/>
    <property type="molecule type" value="Genomic_DNA"/>
</dbReference>
<dbReference type="KEGG" id="nja:NSJP_0635"/>
<keyword evidence="3" id="KW-1185">Reference proteome</keyword>
<evidence type="ECO:0000313" key="2">
    <source>
        <dbReference type="EMBL" id="SLM46807.1"/>
    </source>
</evidence>
<dbReference type="STRING" id="1325564.NSJP_0635"/>
<evidence type="ECO:0008006" key="4">
    <source>
        <dbReference type="Google" id="ProtNLM"/>
    </source>
</evidence>
<gene>
    <name evidence="2" type="ORF">NSJP_0635</name>
</gene>
<sequence>MQSCKLLRLALMAMLALLAGCMTDSVMLVHPQTQQAAQCGPYYYTGTSSGLFSKAAAMERERDCISDYQRQGYERR</sequence>
<proteinExistence type="predicted"/>
<reference evidence="2 3" key="1">
    <citation type="submission" date="2017-03" db="EMBL/GenBank/DDBJ databases">
        <authorList>
            <person name="Afonso C.L."/>
            <person name="Miller P.J."/>
            <person name="Scott M.A."/>
            <person name="Spackman E."/>
            <person name="Goraichik I."/>
            <person name="Dimitrov K.M."/>
            <person name="Suarez D.L."/>
            <person name="Swayne D.E."/>
        </authorList>
    </citation>
    <scope>NUCLEOTIDE SEQUENCE [LARGE SCALE GENOMIC DNA]</scope>
    <source>
        <strain evidence="2">Genome sequencing of Nitrospira japonica strain NJ11</strain>
    </source>
</reference>
<feature type="signal peptide" evidence="1">
    <location>
        <begin position="1"/>
        <end position="19"/>
    </location>
</feature>
<keyword evidence="1" id="KW-0732">Signal</keyword>
<dbReference type="Proteomes" id="UP000192042">
    <property type="component" value="Chromosome I"/>
</dbReference>
<evidence type="ECO:0000313" key="3">
    <source>
        <dbReference type="Proteomes" id="UP000192042"/>
    </source>
</evidence>
<evidence type="ECO:0000256" key="1">
    <source>
        <dbReference type="SAM" id="SignalP"/>
    </source>
</evidence>
<protein>
    <recommendedName>
        <fullName evidence="4">Lipoprotein</fullName>
    </recommendedName>
</protein>
<accession>A0A1W1I1E2</accession>
<feature type="chain" id="PRO_5012009132" description="Lipoprotein" evidence="1">
    <location>
        <begin position="20"/>
        <end position="76"/>
    </location>
</feature>
<name>A0A1W1I1E2_9BACT</name>
<dbReference type="PROSITE" id="PS51257">
    <property type="entry name" value="PROKAR_LIPOPROTEIN"/>
    <property type="match status" value="1"/>
</dbReference>
<organism evidence="2 3">
    <name type="scientific">Nitrospira japonica</name>
    <dbReference type="NCBI Taxonomy" id="1325564"/>
    <lineage>
        <taxon>Bacteria</taxon>
        <taxon>Pseudomonadati</taxon>
        <taxon>Nitrospirota</taxon>
        <taxon>Nitrospiria</taxon>
        <taxon>Nitrospirales</taxon>
        <taxon>Nitrospiraceae</taxon>
        <taxon>Nitrospira</taxon>
    </lineage>
</organism>